<dbReference type="PRINTS" id="PR00080">
    <property type="entry name" value="SDRFAMILY"/>
</dbReference>
<dbReference type="Proteomes" id="UP000701801">
    <property type="component" value="Unassembled WGS sequence"/>
</dbReference>
<dbReference type="InterPro" id="IPR002347">
    <property type="entry name" value="SDR_fam"/>
</dbReference>
<dbReference type="InterPro" id="IPR036291">
    <property type="entry name" value="NAD(P)-bd_dom_sf"/>
</dbReference>
<dbReference type="GO" id="GO:0005783">
    <property type="term" value="C:endoplasmic reticulum"/>
    <property type="evidence" value="ECO:0007669"/>
    <property type="project" value="TreeGrafter"/>
</dbReference>
<keyword evidence="2" id="KW-0521">NADP</keyword>
<protein>
    <recommendedName>
        <fullName evidence="7">NAD(P)-binding protein</fullName>
    </recommendedName>
</protein>
<sequence length="333" mass="35402">MGSRFMEFSVCTGTVRKYGYLSGIAVGVPTNLWPIPVDTVPTFIISISVPVHWRLMASTKLKTVLITGCSGGGIGAGIAQELANQGHHVFATARDISKIPTELSSLSNVTILRLDVTSQPSITEAVENVTTVTERIGSAGLDVLVNNAGYGYSMPLLDVDIEKAKALYDTNVWGPVRMVQAFCDVLAANKGRVVMISSAGAAVNTPWIGAYCSSKAALTNISETMRLELAPLGISVITAMVGIVQTNFAQNVGSSDATLPSDSRYLVIKDFIFNPKSIENSTGGAKINDLARALVGDILTKEGGGMVWRGYKAGSNYFLTENRGLDVFLKSLQ</sequence>
<dbReference type="AlphaFoldDB" id="A0A9N9Q398"/>
<dbReference type="EMBL" id="CAJVRM010000752">
    <property type="protein sequence ID" value="CAG8984163.1"/>
    <property type="molecule type" value="Genomic_DNA"/>
</dbReference>
<evidence type="ECO:0008006" key="7">
    <source>
        <dbReference type="Google" id="ProtNLM"/>
    </source>
</evidence>
<comment type="caution">
    <text evidence="5">The sequence shown here is derived from an EMBL/GenBank/DDBJ whole genome shotgun (WGS) entry which is preliminary data.</text>
</comment>
<dbReference type="SUPFAM" id="SSF51735">
    <property type="entry name" value="NAD(P)-binding Rossmann-fold domains"/>
    <property type="match status" value="1"/>
</dbReference>
<gene>
    <name evidence="5" type="ORF">HYALB_00008165</name>
</gene>
<evidence type="ECO:0000256" key="1">
    <source>
        <dbReference type="ARBA" id="ARBA00006484"/>
    </source>
</evidence>
<dbReference type="Pfam" id="PF00106">
    <property type="entry name" value="adh_short"/>
    <property type="match status" value="1"/>
</dbReference>
<dbReference type="InterPro" id="IPR020904">
    <property type="entry name" value="Sc_DH/Rdtase_CS"/>
</dbReference>
<keyword evidence="3" id="KW-0560">Oxidoreductase</keyword>
<evidence type="ECO:0000256" key="3">
    <source>
        <dbReference type="ARBA" id="ARBA00023002"/>
    </source>
</evidence>
<evidence type="ECO:0000256" key="4">
    <source>
        <dbReference type="RuleBase" id="RU000363"/>
    </source>
</evidence>
<dbReference type="GO" id="GO:0006654">
    <property type="term" value="P:phosphatidic acid biosynthetic process"/>
    <property type="evidence" value="ECO:0007669"/>
    <property type="project" value="TreeGrafter"/>
</dbReference>
<dbReference type="PROSITE" id="PS00061">
    <property type="entry name" value="ADH_SHORT"/>
    <property type="match status" value="1"/>
</dbReference>
<name>A0A9N9Q398_9HELO</name>
<proteinExistence type="inferred from homology"/>
<reference evidence="5" key="1">
    <citation type="submission" date="2021-07" db="EMBL/GenBank/DDBJ databases">
        <authorList>
            <person name="Durling M."/>
        </authorList>
    </citation>
    <scope>NUCLEOTIDE SEQUENCE</scope>
</reference>
<keyword evidence="6" id="KW-1185">Reference proteome</keyword>
<dbReference type="GO" id="GO:0000140">
    <property type="term" value="F:acylglycerone-phosphate reductase (NADP+) activity"/>
    <property type="evidence" value="ECO:0007669"/>
    <property type="project" value="TreeGrafter"/>
</dbReference>
<dbReference type="GO" id="GO:0019433">
    <property type="term" value="P:triglyceride catabolic process"/>
    <property type="evidence" value="ECO:0007669"/>
    <property type="project" value="TreeGrafter"/>
</dbReference>
<accession>A0A9N9Q398</accession>
<dbReference type="PRINTS" id="PR00081">
    <property type="entry name" value="GDHRDH"/>
</dbReference>
<evidence type="ECO:0000313" key="6">
    <source>
        <dbReference type="Proteomes" id="UP000701801"/>
    </source>
</evidence>
<dbReference type="Gene3D" id="3.40.50.720">
    <property type="entry name" value="NAD(P)-binding Rossmann-like Domain"/>
    <property type="match status" value="1"/>
</dbReference>
<organism evidence="5 6">
    <name type="scientific">Hymenoscyphus albidus</name>
    <dbReference type="NCBI Taxonomy" id="595503"/>
    <lineage>
        <taxon>Eukaryota</taxon>
        <taxon>Fungi</taxon>
        <taxon>Dikarya</taxon>
        <taxon>Ascomycota</taxon>
        <taxon>Pezizomycotina</taxon>
        <taxon>Leotiomycetes</taxon>
        <taxon>Helotiales</taxon>
        <taxon>Helotiaceae</taxon>
        <taxon>Hymenoscyphus</taxon>
    </lineage>
</organism>
<dbReference type="GO" id="GO:0004806">
    <property type="term" value="F:triacylglycerol lipase activity"/>
    <property type="evidence" value="ECO:0007669"/>
    <property type="project" value="TreeGrafter"/>
</dbReference>
<evidence type="ECO:0000256" key="2">
    <source>
        <dbReference type="ARBA" id="ARBA00022857"/>
    </source>
</evidence>
<comment type="similarity">
    <text evidence="1 4">Belongs to the short-chain dehydrogenases/reductases (SDR) family.</text>
</comment>
<evidence type="ECO:0000313" key="5">
    <source>
        <dbReference type="EMBL" id="CAG8984163.1"/>
    </source>
</evidence>
<dbReference type="PANTHER" id="PTHR44169:SF6">
    <property type="entry name" value="NADPH-DEPENDENT 1-ACYLDIHYDROXYACETONE PHOSPHATE REDUCTASE"/>
    <property type="match status" value="1"/>
</dbReference>
<dbReference type="GO" id="GO:0005811">
    <property type="term" value="C:lipid droplet"/>
    <property type="evidence" value="ECO:0007669"/>
    <property type="project" value="TreeGrafter"/>
</dbReference>
<dbReference type="OrthoDB" id="2102561at2759"/>
<dbReference type="PANTHER" id="PTHR44169">
    <property type="entry name" value="NADPH-DEPENDENT 1-ACYLDIHYDROXYACETONE PHOSPHATE REDUCTASE"/>
    <property type="match status" value="1"/>
</dbReference>